<gene>
    <name evidence="1" type="ORF">BDQ12DRAFT_500825</name>
</gene>
<reference evidence="1 2" key="1">
    <citation type="journal article" date="2019" name="Nat. Ecol. Evol.">
        <title>Megaphylogeny resolves global patterns of mushroom evolution.</title>
        <authorList>
            <person name="Varga T."/>
            <person name="Krizsan K."/>
            <person name="Foldi C."/>
            <person name="Dima B."/>
            <person name="Sanchez-Garcia M."/>
            <person name="Sanchez-Ramirez S."/>
            <person name="Szollosi G.J."/>
            <person name="Szarkandi J.G."/>
            <person name="Papp V."/>
            <person name="Albert L."/>
            <person name="Andreopoulos W."/>
            <person name="Angelini C."/>
            <person name="Antonin V."/>
            <person name="Barry K.W."/>
            <person name="Bougher N.L."/>
            <person name="Buchanan P."/>
            <person name="Buyck B."/>
            <person name="Bense V."/>
            <person name="Catcheside P."/>
            <person name="Chovatia M."/>
            <person name="Cooper J."/>
            <person name="Damon W."/>
            <person name="Desjardin D."/>
            <person name="Finy P."/>
            <person name="Geml J."/>
            <person name="Haridas S."/>
            <person name="Hughes K."/>
            <person name="Justo A."/>
            <person name="Karasinski D."/>
            <person name="Kautmanova I."/>
            <person name="Kiss B."/>
            <person name="Kocsube S."/>
            <person name="Kotiranta H."/>
            <person name="LaButti K.M."/>
            <person name="Lechner B.E."/>
            <person name="Liimatainen K."/>
            <person name="Lipzen A."/>
            <person name="Lukacs Z."/>
            <person name="Mihaltcheva S."/>
            <person name="Morgado L.N."/>
            <person name="Niskanen T."/>
            <person name="Noordeloos M.E."/>
            <person name="Ohm R.A."/>
            <person name="Ortiz-Santana B."/>
            <person name="Ovrebo C."/>
            <person name="Racz N."/>
            <person name="Riley R."/>
            <person name="Savchenko A."/>
            <person name="Shiryaev A."/>
            <person name="Soop K."/>
            <person name="Spirin V."/>
            <person name="Szebenyi C."/>
            <person name="Tomsovsky M."/>
            <person name="Tulloss R.E."/>
            <person name="Uehling J."/>
            <person name="Grigoriev I.V."/>
            <person name="Vagvolgyi C."/>
            <person name="Papp T."/>
            <person name="Martin F.M."/>
            <person name="Miettinen O."/>
            <person name="Hibbett D.S."/>
            <person name="Nagy L.G."/>
        </authorList>
    </citation>
    <scope>NUCLEOTIDE SEQUENCE [LARGE SCALE GENOMIC DNA]</scope>
    <source>
        <strain evidence="1 2">CBS 166.37</strain>
    </source>
</reference>
<evidence type="ECO:0000313" key="1">
    <source>
        <dbReference type="EMBL" id="TFK32489.1"/>
    </source>
</evidence>
<accession>A0A5C3LHB2</accession>
<dbReference type="STRING" id="68775.A0A5C3LHB2"/>
<dbReference type="OrthoDB" id="9451547at2759"/>
<feature type="non-terminal residue" evidence="1">
    <location>
        <position position="359"/>
    </location>
</feature>
<dbReference type="PANTHER" id="PTHR35043:SF7">
    <property type="entry name" value="TRANSCRIPTION FACTOR DOMAIN-CONTAINING PROTEIN"/>
    <property type="match status" value="1"/>
</dbReference>
<dbReference type="EMBL" id="ML213673">
    <property type="protein sequence ID" value="TFK32489.1"/>
    <property type="molecule type" value="Genomic_DNA"/>
</dbReference>
<keyword evidence="2" id="KW-1185">Reference proteome</keyword>
<organism evidence="1 2">
    <name type="scientific">Crucibulum laeve</name>
    <dbReference type="NCBI Taxonomy" id="68775"/>
    <lineage>
        <taxon>Eukaryota</taxon>
        <taxon>Fungi</taxon>
        <taxon>Dikarya</taxon>
        <taxon>Basidiomycota</taxon>
        <taxon>Agaricomycotina</taxon>
        <taxon>Agaricomycetes</taxon>
        <taxon>Agaricomycetidae</taxon>
        <taxon>Agaricales</taxon>
        <taxon>Agaricineae</taxon>
        <taxon>Nidulariaceae</taxon>
        <taxon>Crucibulum</taxon>
    </lineage>
</organism>
<sequence length="359" mass="39967">MLRSAVKFSDICRESKGQVSSLSSPRQTLSTCQMSLIAITSYYLVLKGVSASPIASGSIWPQGNISLFSKITVQDNLPNGDPGTQRSLLNIIWTCASTIFACTWLSVHPNIPGPDESWFEIARGRAKLMLYALVMPEVVICWAIRQRAASSVIANNFSTLFNVKWGIEHGFFAQMGGFMLYREDKVVCVLTPYGLESLLSRNLVDLPDITKEEIQDRSKGDLITKGIAILQSTWFVAQCISRILQHLSITQLELVTLGLAMLNGAMFAAWWKKPLDVHCSVRIQLKRQNNTPDWHALVSELHWMSPPPLSRTTSLMSNQEIEFQSVHAEEQEVAADNQEIELQSVNADEQEVAVGNQGK</sequence>
<proteinExistence type="predicted"/>
<evidence type="ECO:0000313" key="2">
    <source>
        <dbReference type="Proteomes" id="UP000308652"/>
    </source>
</evidence>
<name>A0A5C3LHB2_9AGAR</name>
<dbReference type="PANTHER" id="PTHR35043">
    <property type="entry name" value="TRANSCRIPTION FACTOR DOMAIN-CONTAINING PROTEIN"/>
    <property type="match status" value="1"/>
</dbReference>
<dbReference type="Proteomes" id="UP000308652">
    <property type="component" value="Unassembled WGS sequence"/>
</dbReference>
<dbReference type="AlphaFoldDB" id="A0A5C3LHB2"/>
<protein>
    <submittedName>
        <fullName evidence="1">Uncharacterized protein</fullName>
    </submittedName>
</protein>